<dbReference type="InterPro" id="IPR007922">
    <property type="entry name" value="DciA-like"/>
</dbReference>
<evidence type="ECO:0000313" key="2">
    <source>
        <dbReference type="Proteomes" id="UP000183926"/>
    </source>
</evidence>
<reference evidence="1 2" key="1">
    <citation type="submission" date="2016-10" db="EMBL/GenBank/DDBJ databases">
        <authorList>
            <person name="de Groot N.N."/>
        </authorList>
    </citation>
    <scope>NUCLEOTIDE SEQUENCE [LARGE SCALE GENOMIC DNA]</scope>
    <source>
        <strain evidence="1 2">Nm24</strain>
    </source>
</reference>
<dbReference type="RefSeq" id="WP_074927165.1">
    <property type="nucleotide sequence ID" value="NZ_FPBL01000002.1"/>
</dbReference>
<evidence type="ECO:0000313" key="1">
    <source>
        <dbReference type="EMBL" id="SFU43235.1"/>
    </source>
</evidence>
<dbReference type="Proteomes" id="UP000183926">
    <property type="component" value="Unassembled WGS sequence"/>
</dbReference>
<dbReference type="EMBL" id="FPBL01000002">
    <property type="protein sequence ID" value="SFU43235.1"/>
    <property type="molecule type" value="Genomic_DNA"/>
</dbReference>
<accession>A0A1I7G422</accession>
<evidence type="ECO:0008006" key="3">
    <source>
        <dbReference type="Google" id="ProtNLM"/>
    </source>
</evidence>
<protein>
    <recommendedName>
        <fullName evidence="3">DUF721 domain-containing protein</fullName>
    </recommendedName>
</protein>
<dbReference type="AlphaFoldDB" id="A0A1I7G422"/>
<proteinExistence type="predicted"/>
<gene>
    <name evidence="1" type="ORF">SAMN05216339_102200</name>
</gene>
<sequence>MSILNLSNYLTALSNTPDYDQLFIKARHLTEVQKYLLDIIPSQFRNRCTAGQHTADGLLVIYVDNGAVATWLRNFAPSIQQKMNTAGIKVEDIRFRIQPQSYSQESEDTREIKRLLSQTAIEHLNRLSGSLPAESLLQSSLKALLANSRHE</sequence>
<dbReference type="Pfam" id="PF05258">
    <property type="entry name" value="DciA"/>
    <property type="match status" value="1"/>
</dbReference>
<name>A0A1I7G422_9PROT</name>
<organism evidence="1 2">
    <name type="scientific">Nitrosomonas eutropha</name>
    <dbReference type="NCBI Taxonomy" id="916"/>
    <lineage>
        <taxon>Bacteria</taxon>
        <taxon>Pseudomonadati</taxon>
        <taxon>Pseudomonadota</taxon>
        <taxon>Betaproteobacteria</taxon>
        <taxon>Nitrosomonadales</taxon>
        <taxon>Nitrosomonadaceae</taxon>
        <taxon>Nitrosomonas</taxon>
    </lineage>
</organism>
<dbReference type="OrthoDB" id="9180666at2"/>